<dbReference type="RefSeq" id="WP_269038933.1">
    <property type="nucleotide sequence ID" value="NZ_CP114040.1"/>
</dbReference>
<feature type="region of interest" description="Disordered" evidence="1">
    <location>
        <begin position="174"/>
        <end position="249"/>
    </location>
</feature>
<organism evidence="3 4">
    <name type="scientific">Nannocystis punicea</name>
    <dbReference type="NCBI Taxonomy" id="2995304"/>
    <lineage>
        <taxon>Bacteria</taxon>
        <taxon>Pseudomonadati</taxon>
        <taxon>Myxococcota</taxon>
        <taxon>Polyangia</taxon>
        <taxon>Nannocystales</taxon>
        <taxon>Nannocystaceae</taxon>
        <taxon>Nannocystis</taxon>
    </lineage>
</organism>
<keyword evidence="2" id="KW-0472">Membrane</keyword>
<evidence type="ECO:0000256" key="1">
    <source>
        <dbReference type="SAM" id="MobiDB-lite"/>
    </source>
</evidence>
<protein>
    <submittedName>
        <fullName evidence="3">Uncharacterized protein</fullName>
    </submittedName>
</protein>
<accession>A0ABY7HBB5</accession>
<reference evidence="3" key="1">
    <citation type="submission" date="2022-11" db="EMBL/GenBank/DDBJ databases">
        <title>Minimal conservation of predation-associated metabolite biosynthetic gene clusters underscores biosynthetic potential of Myxococcota including descriptions for ten novel species: Archangium lansinium sp. nov., Myxococcus landrumus sp. nov., Nannocystis bai.</title>
        <authorList>
            <person name="Ahearne A."/>
            <person name="Stevens C."/>
            <person name="Dowd S."/>
        </authorList>
    </citation>
    <scope>NUCLEOTIDE SEQUENCE</scope>
    <source>
        <strain evidence="3">Fl3</strain>
    </source>
</reference>
<dbReference type="Proteomes" id="UP001164459">
    <property type="component" value="Chromosome"/>
</dbReference>
<feature type="compositionally biased region" description="Basic and acidic residues" evidence="1">
    <location>
        <begin position="222"/>
        <end position="249"/>
    </location>
</feature>
<gene>
    <name evidence="3" type="ORF">O0S08_10460</name>
</gene>
<sequence>MATTLLLAAPGLGCSMHSGAVVIPFQGPAAKLNDVESSKQYCLRLAESADKRGQAFLGLGIFMGLVASGLAIAGAAMGPDDHPRANWAAENRNAIFIAGGGALAIPTTIMLMRSKNASNASSASASALDPSLADDERMRRCLKAREEWVSARATAAEYAQEGYTKKLEALERAAEAAKEDKKASEEAANDPNATPDEQKRFKEEAAGAGQRLRLTNELIQHTLEKQWAEERAAAPAQRKLEARPEGPKR</sequence>
<keyword evidence="2" id="KW-1133">Transmembrane helix</keyword>
<keyword evidence="4" id="KW-1185">Reference proteome</keyword>
<feature type="transmembrane region" description="Helical" evidence="2">
    <location>
        <begin position="94"/>
        <end position="112"/>
    </location>
</feature>
<feature type="compositionally biased region" description="Basic and acidic residues" evidence="1">
    <location>
        <begin position="174"/>
        <end position="185"/>
    </location>
</feature>
<evidence type="ECO:0000313" key="4">
    <source>
        <dbReference type="Proteomes" id="UP001164459"/>
    </source>
</evidence>
<dbReference type="EMBL" id="CP114040">
    <property type="protein sequence ID" value="WAS96569.1"/>
    <property type="molecule type" value="Genomic_DNA"/>
</dbReference>
<name>A0ABY7HBB5_9BACT</name>
<evidence type="ECO:0000313" key="3">
    <source>
        <dbReference type="EMBL" id="WAS96569.1"/>
    </source>
</evidence>
<keyword evidence="2" id="KW-0812">Transmembrane</keyword>
<feature type="transmembrane region" description="Helical" evidence="2">
    <location>
        <begin position="55"/>
        <end position="74"/>
    </location>
</feature>
<evidence type="ECO:0000256" key="2">
    <source>
        <dbReference type="SAM" id="Phobius"/>
    </source>
</evidence>
<feature type="compositionally biased region" description="Basic and acidic residues" evidence="1">
    <location>
        <begin position="196"/>
        <end position="205"/>
    </location>
</feature>
<proteinExistence type="predicted"/>